<dbReference type="Proteomes" id="UP000466646">
    <property type="component" value="Unassembled WGS sequence"/>
</dbReference>
<dbReference type="EMBL" id="UELG01000001">
    <property type="protein sequence ID" value="SRZ61837.1"/>
    <property type="molecule type" value="Genomic_DNA"/>
</dbReference>
<dbReference type="OMA" id="FNCKYGN"/>
<dbReference type="Proteomes" id="UP000032274">
    <property type="component" value="Unassembled WGS sequence"/>
</dbReference>
<organism evidence="8 15">
    <name type="scientific">Staphylococcus aureus</name>
    <dbReference type="NCBI Taxonomy" id="1280"/>
    <lineage>
        <taxon>Bacteria</taxon>
        <taxon>Bacillati</taxon>
        <taxon>Bacillota</taxon>
        <taxon>Bacilli</taxon>
        <taxon>Bacillales</taxon>
        <taxon>Staphylococcaceae</taxon>
        <taxon>Staphylococcus</taxon>
    </lineage>
</organism>
<dbReference type="EMBL" id="JAAFLG010000003">
    <property type="protein sequence ID" value="NDP55346.1"/>
    <property type="molecule type" value="Genomic_DNA"/>
</dbReference>
<comment type="caution">
    <text evidence="8">The sequence shown here is derived from an EMBL/GenBank/DDBJ whole genome shotgun (WGS) entry which is preliminary data.</text>
</comment>
<evidence type="ECO:0000313" key="4">
    <source>
        <dbReference type="EMBL" id="KMR36015.1"/>
    </source>
</evidence>
<dbReference type="Proteomes" id="UP000478867">
    <property type="component" value="Unassembled WGS sequence"/>
</dbReference>
<dbReference type="InterPro" id="IPR010572">
    <property type="entry name" value="Tail_dom"/>
</dbReference>
<reference evidence="6" key="3">
    <citation type="submission" date="2015-06" db="EMBL/GenBank/DDBJ databases">
        <authorList>
            <person name="Diene S.M."/>
            <person name="Von Dach E."/>
            <person name="Fankhauser C."/>
            <person name="Schrenzel J."/>
            <person name="Harbarth S."/>
            <person name="Francois P."/>
        </authorList>
    </citation>
    <scope>NUCLEOTIDE SEQUENCE</scope>
    <source>
        <strain evidence="6">MRSA_S26</strain>
    </source>
</reference>
<accession>X5E0U4</accession>
<name>A0A0D1JPR4_STAAU</name>
<dbReference type="EMBL" id="LALQ01000028">
    <property type="protein sequence ID" value="KMR57123.1"/>
    <property type="molecule type" value="Genomic_DNA"/>
</dbReference>
<feature type="domain" description="Prophage endopeptidase tail N-terminal" evidence="2">
    <location>
        <begin position="18"/>
        <end position="92"/>
    </location>
</feature>
<proteinExistence type="predicted"/>
<evidence type="ECO:0000313" key="7">
    <source>
        <dbReference type="EMBL" id="MVK35877.1"/>
    </source>
</evidence>
<evidence type="ECO:0000313" key="10">
    <source>
        <dbReference type="EMBL" id="SRZ61837.1"/>
    </source>
</evidence>
<dbReference type="EMBL" id="WPXC01000033">
    <property type="protein sequence ID" value="MVM11604.1"/>
    <property type="molecule type" value="Genomic_DNA"/>
</dbReference>
<dbReference type="Pfam" id="PF18994">
    <property type="entry name" value="Prophage_tailD1"/>
    <property type="match status" value="1"/>
</dbReference>
<evidence type="ECO:0000313" key="14">
    <source>
        <dbReference type="Proteomes" id="UP000471199"/>
    </source>
</evidence>
<evidence type="ECO:0000313" key="6">
    <source>
        <dbReference type="EMBL" id="KSA81352.1"/>
    </source>
</evidence>
<feature type="domain" description="Tail spike" evidence="1">
    <location>
        <begin position="112"/>
        <end position="486"/>
    </location>
</feature>
<evidence type="ECO:0000313" key="15">
    <source>
        <dbReference type="Proteomes" id="UP000478867"/>
    </source>
</evidence>
<evidence type="ECO:0000313" key="11">
    <source>
        <dbReference type="Proteomes" id="UP000032274"/>
    </source>
</evidence>
<evidence type="ECO:0000259" key="1">
    <source>
        <dbReference type="Pfam" id="PF06605"/>
    </source>
</evidence>
<dbReference type="Proteomes" id="UP000471199">
    <property type="component" value="Unassembled WGS sequence"/>
</dbReference>
<reference evidence="4" key="1">
    <citation type="journal article" date="2015" name="J. Infect. Dis.">
        <title>Parallel Epidemics of Community-Associated Methicillin-Resistant Staphylococcus aureus USA300 Infection in North and South America.</title>
        <authorList>
            <person name="Planet P.J."/>
            <person name="Diaz L."/>
            <person name="Kolokotronis S.O."/>
            <person name="Narechania A."/>
            <person name="Reyes J."/>
            <person name="Xing G."/>
            <person name="Rincon S."/>
            <person name="Smith H."/>
            <person name="Panesso D."/>
            <person name="Ryan C."/>
            <person name="Smith D.P."/>
            <person name="Guzman M."/>
            <person name="Zurita J."/>
            <person name="Sebra R."/>
            <person name="Deikus G."/>
            <person name="Nolan R.L."/>
            <person name="Tenover F.C."/>
            <person name="Weinstock G.M."/>
            <person name="Robinson D.A."/>
            <person name="Arias C.A."/>
        </authorList>
    </citation>
    <scope>NUCLEOTIDE SEQUENCE</scope>
    <source>
        <strain evidence="4">CA15</strain>
        <strain evidence="5">M121</strain>
    </source>
</reference>
<gene>
    <name evidence="6" type="ORF">ACR79_00460</name>
    <name evidence="5" type="ORF">EP54_07585</name>
    <name evidence="4" type="ORF">EQ90_09910</name>
    <name evidence="7" type="ORF">GO814_12080</name>
    <name evidence="8" type="ORF">GO942_13130</name>
    <name evidence="9" type="ORF">GZ130_01900</name>
    <name evidence="3" type="ORF">QU38_13935</name>
    <name evidence="10" type="ORF">SAMEA1531725_00074</name>
</gene>
<evidence type="ECO:0000313" key="3">
    <source>
        <dbReference type="EMBL" id="KIT96016.1"/>
    </source>
</evidence>
<dbReference type="EMBL" id="LALJ01000024">
    <property type="protein sequence ID" value="KMR36015.1"/>
    <property type="molecule type" value="Genomic_DNA"/>
</dbReference>
<reference evidence="3 11" key="2">
    <citation type="submission" date="2015-01" db="EMBL/GenBank/DDBJ databases">
        <title>Characterization of Swiss Staphylococcus aureus strains involved in food poisoning.</title>
        <authorList>
            <person name="Crovadore J."/>
            <person name="Chablais R."/>
            <person name="Tonacini J."/>
            <person name="Schnyder B."/>
            <person name="Lefort F."/>
        </authorList>
    </citation>
    <scope>NUCLEOTIDE SEQUENCE [LARGE SCALE GENOMIC DNA]</scope>
    <source>
        <strain evidence="3 11">SA-120</strain>
    </source>
</reference>
<dbReference type="Pfam" id="PF06605">
    <property type="entry name" value="Prophage_tail"/>
    <property type="match status" value="1"/>
</dbReference>
<evidence type="ECO:0000313" key="12">
    <source>
        <dbReference type="Proteomes" id="UP000250286"/>
    </source>
</evidence>
<dbReference type="Gene3D" id="3.55.50.40">
    <property type="match status" value="1"/>
</dbReference>
<evidence type="ECO:0000259" key="2">
    <source>
        <dbReference type="Pfam" id="PF18994"/>
    </source>
</evidence>
<reference evidence="10 12" key="5">
    <citation type="submission" date="2018-06" db="EMBL/GenBank/DDBJ databases">
        <authorList>
            <consortium name="Pathogen Informatics"/>
            <person name="Doyle S."/>
        </authorList>
    </citation>
    <scope>NUCLEOTIDE SEQUENCE [LARGE SCALE GENOMIC DNA]</scope>
    <source>
        <strain evidence="10 12">EOE173</strain>
    </source>
</reference>
<dbReference type="Proteomes" id="UP000052129">
    <property type="component" value="Unassembled WGS sequence"/>
</dbReference>
<evidence type="ECO:0000313" key="9">
    <source>
        <dbReference type="EMBL" id="NDP55346.1"/>
    </source>
</evidence>
<evidence type="ECO:0000313" key="13">
    <source>
        <dbReference type="Proteomes" id="UP000466646"/>
    </source>
</evidence>
<dbReference type="EMBL" id="JXIG01000629">
    <property type="protein sequence ID" value="KIT96016.1"/>
    <property type="molecule type" value="Genomic_DNA"/>
</dbReference>
<dbReference type="EMBL" id="WPTS01000037">
    <property type="protein sequence ID" value="MVK35877.1"/>
    <property type="molecule type" value="Genomic_DNA"/>
</dbReference>
<protein>
    <submittedName>
        <fullName evidence="8 10">Peptidase</fullName>
    </submittedName>
</protein>
<dbReference type="AlphaFoldDB" id="A0A0D1JPR4"/>
<dbReference type="InterPro" id="IPR044051">
    <property type="entry name" value="Prophage_tail_N"/>
</dbReference>
<accession>A0A0D1JPR4</accession>
<sequence>MDYHDHLSVMDFNELICENLLDVDYGSFKEYYELNEARYITFTVYRTTHNSFVFDLLICENFIIYHGEKYTIKQTAPKVEGDKVFIEVTAYHIMYEFQNHSVESNKLDDDSSETGKTPEYSLDEYLRYGFANQKTSVKMTYKIIGDFKRKVPIDELGNKNGLEYCKEAVDLFGCIIYPNDTEIGFYSPETFYQRSEKVIRYQYNTDTVSATVSTLELRTAIKVFGKKYTAEEKKNYNPIRTTDIKYSNGFIKEGTYRTETIGSKATINFDCKYGNETVRFTIKKGSQGGIYKLILDGKQIKQISCFAKSVQSETIDLIKNIDKGKHVLEMIFLGEDPKNRIDISSNKKAKPCMYVGTEKSTVLNLIADNSGRNQYKAIVDYVADSAKQFGIRYANTQTNEDIETQDKLLEFAKKQINDTPKTELDVNYIGYEKIEPRDSVFFVHELMGYNTELKVVKLDRSHPFVNAIDEVSFSNEIKDMVQIQQALNRRVIAQDNRYNYQANRINHLYTSTLNSPFETMDIGSVLI</sequence>
<dbReference type="RefSeq" id="WP_000384474.1">
    <property type="nucleotide sequence ID" value="NZ_AP017320.1"/>
</dbReference>
<dbReference type="EMBL" id="LFVP01000001">
    <property type="protein sequence ID" value="KSA81352.1"/>
    <property type="molecule type" value="Genomic_DNA"/>
</dbReference>
<dbReference type="Gene3D" id="6.20.110.10">
    <property type="match status" value="1"/>
</dbReference>
<reference evidence="6" key="4">
    <citation type="journal article" date="2016" name="J. Infect. Dis.">
        <title>Comparative Genomics of Community-Associated Methicillin-Resistant Staphylococcus aureus Shows the Emergence of Clone ST8-USA300 in Geneva, Switzerland.</title>
        <authorList>
            <person name="Von Dach E."/>
            <person name="Diene S.M."/>
            <person name="Fankhauser C."/>
            <person name="Schrenzel J."/>
            <person name="Harbarth S."/>
            <person name="Francois P."/>
        </authorList>
    </citation>
    <scope>NUCLEOTIDE SEQUENCE</scope>
    <source>
        <strain evidence="6">MRSA_S26</strain>
    </source>
</reference>
<dbReference type="Proteomes" id="UP000250286">
    <property type="component" value="Unassembled WGS sequence"/>
</dbReference>
<evidence type="ECO:0000313" key="5">
    <source>
        <dbReference type="EMBL" id="KMR57123.1"/>
    </source>
</evidence>
<reference evidence="9 13" key="7">
    <citation type="submission" date="2020-01" db="EMBL/GenBank/DDBJ databases">
        <title>Analysis of Virulence and Antimicrobial Resistance Gene Carriage in Staphylococcus aureus Infections in Equids Using Whole Genome Sequencing.</title>
        <authorList>
            <person name="Little S.V."/>
            <person name="Hillhouse A.E."/>
            <person name="Cohen N.D."/>
            <person name="Lawhon S.D."/>
            <person name="Bryan L.K."/>
        </authorList>
    </citation>
    <scope>NUCLEOTIDE SEQUENCE [LARGE SCALE GENOMIC DNA]</scope>
    <source>
        <strain evidence="9 13">61-017</strain>
    </source>
</reference>
<reference evidence="14 15" key="6">
    <citation type="submission" date="2019-11" db="EMBL/GenBank/DDBJ databases">
        <title>Implementation of targeted gown and glove precautions to prevent Staphylococcus aureus acquisition in community-based nursing homes.</title>
        <authorList>
            <person name="Stine O.C."/>
        </authorList>
    </citation>
    <scope>NUCLEOTIDE SEQUENCE [LARGE SCALE GENOMIC DNA]</scope>
    <source>
        <strain evidence="8 15">S_1081.LBCF.DN</strain>
        <strain evidence="7 14">S_2062.LAUP.DI</strain>
    </source>
</reference>
<evidence type="ECO:0000313" key="8">
    <source>
        <dbReference type="EMBL" id="MVM11604.1"/>
    </source>
</evidence>
<accession>A0A1E8X4R9</accession>